<dbReference type="InterPro" id="IPR036735">
    <property type="entry name" value="NGN_dom_sf"/>
</dbReference>
<organism evidence="3 4">
    <name type="scientific">Bacteroides faecalis</name>
    <dbReference type="NCBI Taxonomy" id="2447885"/>
    <lineage>
        <taxon>Bacteria</taxon>
        <taxon>Pseudomonadati</taxon>
        <taxon>Bacteroidota</taxon>
        <taxon>Bacteroidia</taxon>
        <taxon>Bacteroidales</taxon>
        <taxon>Bacteroidaceae</taxon>
        <taxon>Bacteroides</taxon>
    </lineage>
</organism>
<dbReference type="InterPro" id="IPR006645">
    <property type="entry name" value="NGN-like_dom"/>
</dbReference>
<dbReference type="SUPFAM" id="SSF82679">
    <property type="entry name" value="N-utilization substance G protein NusG, N-terminal domain"/>
    <property type="match status" value="1"/>
</dbReference>
<dbReference type="CDD" id="cd09895">
    <property type="entry name" value="NGN_SP_UpxY"/>
    <property type="match status" value="1"/>
</dbReference>
<dbReference type="AlphaFoldDB" id="A0A401LPV4"/>
<evidence type="ECO:0000259" key="2">
    <source>
        <dbReference type="Pfam" id="PF02357"/>
    </source>
</evidence>
<dbReference type="RefSeq" id="WP_125039932.1">
    <property type="nucleotide sequence ID" value="NZ_BHWB01000002.1"/>
</dbReference>
<dbReference type="OrthoDB" id="1028721at2"/>
<keyword evidence="1" id="KW-0804">Transcription</keyword>
<dbReference type="Proteomes" id="UP000288079">
    <property type="component" value="Unassembled WGS sequence"/>
</dbReference>
<comment type="caution">
    <text evidence="3">The sequence shown here is derived from an EMBL/GenBank/DDBJ whole genome shotgun (WGS) entry which is preliminary data.</text>
</comment>
<protein>
    <recommendedName>
        <fullName evidence="2">NusG-like N-terminal domain-containing protein</fullName>
    </recommendedName>
</protein>
<dbReference type="GO" id="GO:0006354">
    <property type="term" value="P:DNA-templated transcription elongation"/>
    <property type="evidence" value="ECO:0007669"/>
    <property type="project" value="InterPro"/>
</dbReference>
<feature type="domain" description="NusG-like N-terminal" evidence="2">
    <location>
        <begin position="10"/>
        <end position="108"/>
    </location>
</feature>
<dbReference type="NCBIfam" id="NF033644">
    <property type="entry name" value="antiterm_UpxY"/>
    <property type="match status" value="1"/>
</dbReference>
<name>A0A401LPV4_9BACE</name>
<evidence type="ECO:0000313" key="4">
    <source>
        <dbReference type="Proteomes" id="UP000288079"/>
    </source>
</evidence>
<sequence>MSHILPEEQMQWFVMRDLKRANAKLPAYKLLSDKNFEVFVPMKWQLVNKKGVKERREIPAIPDLLFVHSTRKDLDPVVAKTGTLQYRFLRNCNRAPMTVRNNEMERFMFAVNTSDSPKYYLPDEITPGMYGRKIRIVGGPLNGYEGSLITSRGSKTKRILIELQDFFAVSVEVTSEYIQFV</sequence>
<evidence type="ECO:0000313" key="3">
    <source>
        <dbReference type="EMBL" id="GCB33602.1"/>
    </source>
</evidence>
<dbReference type="EMBL" id="BHWB01000002">
    <property type="protein sequence ID" value="GCB33602.1"/>
    <property type="molecule type" value="Genomic_DNA"/>
</dbReference>
<reference evidence="3 4" key="1">
    <citation type="submission" date="2018-10" db="EMBL/GenBank/DDBJ databases">
        <title>Draft Genome Sequence of Bacteroides sp. KCTC 15687.</title>
        <authorList>
            <person name="Yu S.Y."/>
            <person name="Kim J.S."/>
            <person name="Oh B.S."/>
            <person name="Park S.H."/>
            <person name="Kang S.W."/>
            <person name="Park J.E."/>
            <person name="Choi S.H."/>
            <person name="Han K.I."/>
            <person name="Lee K.C."/>
            <person name="Eom M.K."/>
            <person name="Suh M.K."/>
            <person name="Lee D.H."/>
            <person name="Yoon H."/>
            <person name="Kim B."/>
            <person name="Yang S.J."/>
            <person name="Lee J.S."/>
            <person name="Lee J.H."/>
        </authorList>
    </citation>
    <scope>NUCLEOTIDE SEQUENCE [LARGE SCALE GENOMIC DNA]</scope>
    <source>
        <strain evidence="3 4">KCTC 15687</strain>
    </source>
</reference>
<dbReference type="Gene3D" id="3.30.70.940">
    <property type="entry name" value="NusG, N-terminal domain"/>
    <property type="match status" value="1"/>
</dbReference>
<dbReference type="Pfam" id="PF02357">
    <property type="entry name" value="NusG"/>
    <property type="match status" value="1"/>
</dbReference>
<proteinExistence type="predicted"/>
<gene>
    <name evidence="3" type="ORF">KGMB02408_05470</name>
</gene>
<evidence type="ECO:0000256" key="1">
    <source>
        <dbReference type="ARBA" id="ARBA00023163"/>
    </source>
</evidence>
<keyword evidence="4" id="KW-1185">Reference proteome</keyword>
<accession>A0A401LPV4</accession>